<reference key="1">
    <citation type="journal article" date="2011" name="Mol. Biol. Evol.">
        <title>Unity in variety -- the pan-genome of the Chlamydiae.</title>
        <authorList>
            <person name="Collingro A."/>
            <person name="Tischler P."/>
            <person name="Weinmaier T."/>
            <person name="Penz T."/>
            <person name="Heinz E."/>
            <person name="Brunham R.C."/>
            <person name="Read T.D."/>
            <person name="Bavoil P.M."/>
            <person name="Sachse K."/>
            <person name="Kahane S."/>
            <person name="Friedman M.G."/>
            <person name="Rattei T."/>
            <person name="Myers G.S.A."/>
            <person name="Horn M."/>
        </authorList>
    </citation>
    <scope>NUCLEOTIDE SEQUENCE</scope>
    <source>
        <strain>Z</strain>
    </source>
</reference>
<dbReference type="KEGG" id="sng:SNE_A13220"/>
<sequence length="122" mass="14102">MDVRNQRSYPFLQVKPPTLEDRTSLCLVKKALSSAIDAMGAFIRDMEWVSNIGGSLYLDKKFSWIGSWTRVFETILDLIKNLVSRDERQPSDFQEGIAIDHDSSYIEQGRGHCKHQWDSEIH</sequence>
<dbReference type="Proteomes" id="UP000000496">
    <property type="component" value="Chromosome gsn.131"/>
</dbReference>
<dbReference type="HOGENOM" id="CLU_2025180_0_0_0"/>
<evidence type="ECO:0000313" key="2">
    <source>
        <dbReference type="Proteomes" id="UP000000496"/>
    </source>
</evidence>
<proteinExistence type="predicted"/>
<dbReference type="EMBL" id="FR872582">
    <property type="protein sequence ID" value="CCB89199.1"/>
    <property type="molecule type" value="Genomic_DNA"/>
</dbReference>
<accession>F8L8Q6</accession>
<gene>
    <name evidence="1" type="ordered locus">SNE_A13220</name>
</gene>
<keyword evidence="2" id="KW-1185">Reference proteome</keyword>
<protein>
    <submittedName>
        <fullName evidence="1">Uncharacterized protein</fullName>
    </submittedName>
</protein>
<organism evidence="1 2">
    <name type="scientific">Simkania negevensis (strain ATCC VR-1471 / DSM 27360 / Z)</name>
    <dbReference type="NCBI Taxonomy" id="331113"/>
    <lineage>
        <taxon>Bacteria</taxon>
        <taxon>Pseudomonadati</taxon>
        <taxon>Chlamydiota</taxon>
        <taxon>Chlamydiia</taxon>
        <taxon>Parachlamydiales</taxon>
        <taxon>Simkaniaceae</taxon>
        <taxon>Simkania</taxon>
    </lineage>
</organism>
<evidence type="ECO:0000313" key="1">
    <source>
        <dbReference type="EMBL" id="CCB89199.1"/>
    </source>
</evidence>
<dbReference type="AlphaFoldDB" id="F8L8Q6"/>
<reference evidence="1 2" key="2">
    <citation type="journal article" date="2011" name="Mol. Biol. Evol.">
        <title>Unity in variety--the pan-genome of the Chlamydiae.</title>
        <authorList>
            <person name="Collingro A."/>
            <person name="Tischler P."/>
            <person name="Weinmaier T."/>
            <person name="Penz T."/>
            <person name="Heinz E."/>
            <person name="Brunham R.C."/>
            <person name="Read T.D."/>
            <person name="Bavoil P.M."/>
            <person name="Sachse K."/>
            <person name="Kahane S."/>
            <person name="Friedman M.G."/>
            <person name="Rattei T."/>
            <person name="Myers G.S."/>
            <person name="Horn M."/>
        </authorList>
    </citation>
    <scope>NUCLEOTIDE SEQUENCE [LARGE SCALE GENOMIC DNA]</scope>
    <source>
        <strain evidence="2">ATCC VR-1471 / Z</strain>
    </source>
</reference>
<name>F8L8Q6_SIMNZ</name>